<dbReference type="InterPro" id="IPR053301">
    <property type="entry name" value="F-box_motif"/>
</dbReference>
<reference evidence="6" key="1">
    <citation type="submission" date="2020-01" db="EMBL/GenBank/DDBJ databases">
        <authorList>
            <person name="Meier V. D."/>
            <person name="Meier V D."/>
        </authorList>
    </citation>
    <scope>NUCLEOTIDE SEQUENCE</scope>
    <source>
        <strain evidence="6">HLG_WM_MAG_05</strain>
    </source>
</reference>
<feature type="chain" id="PRO_5028243979" description="beta-lactamase" evidence="5">
    <location>
        <begin position="19"/>
        <end position="135"/>
    </location>
</feature>
<dbReference type="PANTHER" id="PTHR45088:SF1">
    <property type="entry name" value="OS04G0476000 PROTEIN"/>
    <property type="match status" value="1"/>
</dbReference>
<comment type="catalytic activity">
    <reaction evidence="1">
        <text>a beta-lactam + H2O = a substituted beta-amino acid</text>
        <dbReference type="Rhea" id="RHEA:20401"/>
        <dbReference type="ChEBI" id="CHEBI:15377"/>
        <dbReference type="ChEBI" id="CHEBI:35627"/>
        <dbReference type="ChEBI" id="CHEBI:140347"/>
        <dbReference type="EC" id="3.5.2.6"/>
    </reaction>
</comment>
<dbReference type="EMBL" id="CACVAU010000052">
    <property type="protein sequence ID" value="CAA6817997.1"/>
    <property type="molecule type" value="Genomic_DNA"/>
</dbReference>
<proteinExistence type="predicted"/>
<evidence type="ECO:0000256" key="5">
    <source>
        <dbReference type="SAM" id="SignalP"/>
    </source>
</evidence>
<dbReference type="InterPro" id="IPR011990">
    <property type="entry name" value="TPR-like_helical_dom_sf"/>
</dbReference>
<evidence type="ECO:0000256" key="2">
    <source>
        <dbReference type="ARBA" id="ARBA00012865"/>
    </source>
</evidence>
<dbReference type="Gene3D" id="1.25.40.10">
    <property type="entry name" value="Tetratricopeptide repeat domain"/>
    <property type="match status" value="1"/>
</dbReference>
<feature type="signal peptide" evidence="5">
    <location>
        <begin position="1"/>
        <end position="18"/>
    </location>
</feature>
<dbReference type="PANTHER" id="PTHR45088">
    <property type="entry name" value="OSJNBA0022H21.17 PROTEIN"/>
    <property type="match status" value="1"/>
</dbReference>
<dbReference type="SUPFAM" id="SSF81901">
    <property type="entry name" value="HCP-like"/>
    <property type="match status" value="1"/>
</dbReference>
<dbReference type="GO" id="GO:0046677">
    <property type="term" value="P:response to antibiotic"/>
    <property type="evidence" value="ECO:0007669"/>
    <property type="project" value="UniProtKB-KW"/>
</dbReference>
<evidence type="ECO:0000256" key="3">
    <source>
        <dbReference type="ARBA" id="ARBA00023157"/>
    </source>
</evidence>
<gene>
    <name evidence="6" type="ORF">HELGO_WM4833</name>
</gene>
<dbReference type="Pfam" id="PF08238">
    <property type="entry name" value="Sel1"/>
    <property type="match status" value="2"/>
</dbReference>
<name>A0A6S6TIH8_9BACT</name>
<evidence type="ECO:0000256" key="4">
    <source>
        <dbReference type="ARBA" id="ARBA00023251"/>
    </source>
</evidence>
<organism evidence="6">
    <name type="scientific">uncultured Sulfurovum sp</name>
    <dbReference type="NCBI Taxonomy" id="269237"/>
    <lineage>
        <taxon>Bacteria</taxon>
        <taxon>Pseudomonadati</taxon>
        <taxon>Campylobacterota</taxon>
        <taxon>Epsilonproteobacteria</taxon>
        <taxon>Campylobacterales</taxon>
        <taxon>Sulfurovaceae</taxon>
        <taxon>Sulfurovum</taxon>
        <taxon>environmental samples</taxon>
    </lineage>
</organism>
<evidence type="ECO:0000256" key="1">
    <source>
        <dbReference type="ARBA" id="ARBA00001526"/>
    </source>
</evidence>
<keyword evidence="5" id="KW-0732">Signal</keyword>
<protein>
    <recommendedName>
        <fullName evidence="2">beta-lactamase</fullName>
        <ecNumber evidence="2">3.5.2.6</ecNumber>
    </recommendedName>
</protein>
<dbReference type="EC" id="3.5.2.6" evidence="2"/>
<dbReference type="GO" id="GO:0008800">
    <property type="term" value="F:beta-lactamase activity"/>
    <property type="evidence" value="ECO:0007669"/>
    <property type="project" value="UniProtKB-EC"/>
</dbReference>
<sequence>MKKKIIISLTLIFTSLHANNIQNVGYATSYGMTNVQSQAVKEYTMHEKKDKLRHAFKWYHRSAIKGHITSQYELALMFHYGSGVRQNGELARLWFKRASKKGHAKAASILYRFYAEERPQYMYNRGARYSMNVMR</sequence>
<dbReference type="AlphaFoldDB" id="A0A6S6TIH8"/>
<dbReference type="InterPro" id="IPR006597">
    <property type="entry name" value="Sel1-like"/>
</dbReference>
<keyword evidence="3" id="KW-1015">Disulfide bond</keyword>
<dbReference type="SMART" id="SM00671">
    <property type="entry name" value="SEL1"/>
    <property type="match status" value="1"/>
</dbReference>
<accession>A0A6S6TIH8</accession>
<keyword evidence="4" id="KW-0046">Antibiotic resistance</keyword>
<evidence type="ECO:0000313" key="6">
    <source>
        <dbReference type="EMBL" id="CAA6817997.1"/>
    </source>
</evidence>